<dbReference type="EMBL" id="CCJX01000079">
    <property type="protein sequence ID" value="CDT24278.1"/>
    <property type="molecule type" value="Genomic_DNA"/>
</dbReference>
<sequence length="42" mass="4710">MRHLYPDNQAKLPTMESSLSASINLSIVNIDIQELILGRIKS</sequence>
<evidence type="ECO:0000313" key="4">
    <source>
        <dbReference type="Proteomes" id="UP000049495"/>
    </source>
</evidence>
<keyword evidence="3" id="KW-1185">Reference proteome</keyword>
<reference evidence="2 3" key="2">
    <citation type="submission" date="2014-06" db="EMBL/GenBank/DDBJ databases">
        <authorList>
            <person name="Le Roux F."/>
        </authorList>
    </citation>
    <scope>NUCLEOTIDE SEQUENCE</scope>
    <source>
        <strain evidence="1 3">J5-4</strain>
        <strain evidence="2">J5-5</strain>
    </source>
</reference>
<dbReference type="EMBL" id="CCJV01000160">
    <property type="protein sequence ID" value="CDT71550.1"/>
    <property type="molecule type" value="Genomic_DNA"/>
</dbReference>
<proteinExistence type="predicted"/>
<name>A0A822N168_9VIBR</name>
<organism evidence="2 4">
    <name type="scientific">Vibrio crassostreae</name>
    <dbReference type="NCBI Taxonomy" id="246167"/>
    <lineage>
        <taxon>Bacteria</taxon>
        <taxon>Pseudomonadati</taxon>
        <taxon>Pseudomonadota</taxon>
        <taxon>Gammaproteobacteria</taxon>
        <taxon>Vibrionales</taxon>
        <taxon>Vibrionaceae</taxon>
        <taxon>Vibrio</taxon>
    </lineage>
</organism>
<accession>A0A822N168</accession>
<gene>
    <name evidence="1" type="ORF">VCR4J5_170047</name>
    <name evidence="2" type="ORF">VCR5J5_940021</name>
</gene>
<dbReference type="Proteomes" id="UP000049077">
    <property type="component" value="Unassembled WGS sequence"/>
</dbReference>
<evidence type="ECO:0000313" key="2">
    <source>
        <dbReference type="EMBL" id="CDT71550.1"/>
    </source>
</evidence>
<protein>
    <submittedName>
        <fullName evidence="2">Uncharacterized protein</fullName>
    </submittedName>
</protein>
<dbReference type="AlphaFoldDB" id="A0A822N168"/>
<reference evidence="4" key="1">
    <citation type="submission" date="2014-06" db="EMBL/GenBank/DDBJ databases">
        <authorList>
            <person name="Le Roux Frederique"/>
        </authorList>
    </citation>
    <scope>NUCLEOTIDE SEQUENCE [LARGE SCALE GENOMIC DNA]</scope>
    <source>
        <strain evidence="4">J5-5</strain>
    </source>
</reference>
<evidence type="ECO:0000313" key="1">
    <source>
        <dbReference type="EMBL" id="CDT24278.1"/>
    </source>
</evidence>
<evidence type="ECO:0000313" key="3">
    <source>
        <dbReference type="Proteomes" id="UP000049077"/>
    </source>
</evidence>
<dbReference type="Proteomes" id="UP000049495">
    <property type="component" value="Unassembled WGS sequence"/>
</dbReference>
<comment type="caution">
    <text evidence="2">The sequence shown here is derived from an EMBL/GenBank/DDBJ whole genome shotgun (WGS) entry which is preliminary data.</text>
</comment>